<dbReference type="RefSeq" id="WP_132283541.1">
    <property type="nucleotide sequence ID" value="NZ_SKBM01000001.1"/>
</dbReference>
<sequence>MRLLPVLLLLAPPALAQAPPACTPSHEGMVACFGEKLCECRWEPGGTITGRAGGFRWDCGVLRPACGTVPAGPPPGDSPPISIMPLLQPQQGSGTQGGTPQSIDPRPGAFPR</sequence>
<feature type="chain" id="PRO_5020554961" evidence="2">
    <location>
        <begin position="17"/>
        <end position="112"/>
    </location>
</feature>
<name>A0A4R4DXN6_9PROT</name>
<keyword evidence="2" id="KW-0732">Signal</keyword>
<comment type="caution">
    <text evidence="3">The sequence shown here is derived from an EMBL/GenBank/DDBJ whole genome shotgun (WGS) entry which is preliminary data.</text>
</comment>
<dbReference type="OrthoDB" id="8482186at2"/>
<gene>
    <name evidence="3" type="ORF">EXY23_00170</name>
</gene>
<reference evidence="3 4" key="1">
    <citation type="submission" date="2019-03" db="EMBL/GenBank/DDBJ databases">
        <title>Paracraurococcus aquatilis NE82 genome sequence.</title>
        <authorList>
            <person name="Zhao Y."/>
            <person name="Du Z."/>
        </authorList>
    </citation>
    <scope>NUCLEOTIDE SEQUENCE [LARGE SCALE GENOMIC DNA]</scope>
    <source>
        <strain evidence="3 4">NE82</strain>
    </source>
</reference>
<dbReference type="EMBL" id="SKBM01000001">
    <property type="protein sequence ID" value="TCZ66569.1"/>
    <property type="molecule type" value="Genomic_DNA"/>
</dbReference>
<protein>
    <submittedName>
        <fullName evidence="3">Uncharacterized protein</fullName>
    </submittedName>
</protein>
<feature type="region of interest" description="Disordered" evidence="1">
    <location>
        <begin position="70"/>
        <end position="112"/>
    </location>
</feature>
<keyword evidence="4" id="KW-1185">Reference proteome</keyword>
<evidence type="ECO:0000256" key="2">
    <source>
        <dbReference type="SAM" id="SignalP"/>
    </source>
</evidence>
<feature type="signal peptide" evidence="2">
    <location>
        <begin position="1"/>
        <end position="16"/>
    </location>
</feature>
<organism evidence="3 4">
    <name type="scientific">Roseicella aquatilis</name>
    <dbReference type="NCBI Taxonomy" id="2527868"/>
    <lineage>
        <taxon>Bacteria</taxon>
        <taxon>Pseudomonadati</taxon>
        <taxon>Pseudomonadota</taxon>
        <taxon>Alphaproteobacteria</taxon>
        <taxon>Acetobacterales</taxon>
        <taxon>Roseomonadaceae</taxon>
        <taxon>Roseicella</taxon>
    </lineage>
</organism>
<feature type="compositionally biased region" description="Low complexity" evidence="1">
    <location>
        <begin position="79"/>
        <end position="102"/>
    </location>
</feature>
<dbReference type="AlphaFoldDB" id="A0A4R4DXN6"/>
<evidence type="ECO:0000256" key="1">
    <source>
        <dbReference type="SAM" id="MobiDB-lite"/>
    </source>
</evidence>
<dbReference type="Proteomes" id="UP000295023">
    <property type="component" value="Unassembled WGS sequence"/>
</dbReference>
<evidence type="ECO:0000313" key="3">
    <source>
        <dbReference type="EMBL" id="TCZ66569.1"/>
    </source>
</evidence>
<evidence type="ECO:0000313" key="4">
    <source>
        <dbReference type="Proteomes" id="UP000295023"/>
    </source>
</evidence>
<accession>A0A4R4DXN6</accession>
<proteinExistence type="predicted"/>